<dbReference type="InterPro" id="IPR009100">
    <property type="entry name" value="AcylCoA_DH/oxidase_NM_dom_sf"/>
</dbReference>
<comment type="caution">
    <text evidence="8">The sequence shown here is derived from an EMBL/GenBank/DDBJ whole genome shotgun (WGS) entry which is preliminary data.</text>
</comment>
<dbReference type="Proteomes" id="UP000649829">
    <property type="component" value="Unassembled WGS sequence"/>
</dbReference>
<evidence type="ECO:0000313" key="9">
    <source>
        <dbReference type="Proteomes" id="UP000649829"/>
    </source>
</evidence>
<keyword evidence="5" id="KW-0560">Oxidoreductase</keyword>
<evidence type="ECO:0000256" key="4">
    <source>
        <dbReference type="ARBA" id="ARBA00022827"/>
    </source>
</evidence>
<dbReference type="InterPro" id="IPR013786">
    <property type="entry name" value="AcylCoA_DH/ox_N"/>
</dbReference>
<dbReference type="InterPro" id="IPR046373">
    <property type="entry name" value="Acyl-CoA_Oxase/DH_mid-dom_sf"/>
</dbReference>
<keyword evidence="9" id="KW-1185">Reference proteome</keyword>
<sequence>MTGLILDDEDGGLALLHDSVAGFAARHPGPAAFRKRRAAGADLDRDTWAKMAEAGWLGLMLPEELGGAGLGLPEQAVLSEALGRALVTEPLAQLSVFAGMLLAGANAGTERARLAEGLIAGSVIAAPAWQGRKGAPAPVEARVSGDGITLSGRVEFVSAAQSATDFLVLARSGGEDILLSVPADAAGVTVDAHPTLDGTMLAAVSFDGTRVAADRQLAGGNSVGTALDRAIAVTRLMLAAEMAGIATRAIEETAAYTIERVQFGKRIASFQVVQHRLVDMWADAEFANAAVVHAVETCAEGQGLPADLAVLAAKARAGDAAVSITRRAIHLHGAMGFTDDCDIGLFMKRAVALNATLGQPEELRLQFVARERVAA</sequence>
<dbReference type="RefSeq" id="WP_028288378.1">
    <property type="nucleotide sequence ID" value="NZ_BMLF01000004.1"/>
</dbReference>
<dbReference type="PANTHER" id="PTHR43884">
    <property type="entry name" value="ACYL-COA DEHYDROGENASE"/>
    <property type="match status" value="1"/>
</dbReference>
<dbReference type="AlphaFoldDB" id="A0A917WKR5"/>
<dbReference type="GO" id="GO:0003995">
    <property type="term" value="F:acyl-CoA dehydrogenase activity"/>
    <property type="evidence" value="ECO:0007669"/>
    <property type="project" value="TreeGrafter"/>
</dbReference>
<evidence type="ECO:0000256" key="3">
    <source>
        <dbReference type="ARBA" id="ARBA00022630"/>
    </source>
</evidence>
<keyword evidence="3" id="KW-0285">Flavoprotein</keyword>
<evidence type="ECO:0000259" key="6">
    <source>
        <dbReference type="Pfam" id="PF00441"/>
    </source>
</evidence>
<reference evidence="8" key="2">
    <citation type="submission" date="2020-09" db="EMBL/GenBank/DDBJ databases">
        <authorList>
            <person name="Sun Q."/>
            <person name="Zhou Y."/>
        </authorList>
    </citation>
    <scope>NUCLEOTIDE SEQUENCE</scope>
    <source>
        <strain evidence="8">CGMCC 1.6293</strain>
    </source>
</reference>
<dbReference type="SUPFAM" id="SSF56645">
    <property type="entry name" value="Acyl-CoA dehydrogenase NM domain-like"/>
    <property type="match status" value="1"/>
</dbReference>
<comment type="similarity">
    <text evidence="2">Belongs to the acyl-CoA dehydrogenase family.</text>
</comment>
<gene>
    <name evidence="8" type="ORF">GCM10011534_38030</name>
</gene>
<dbReference type="Gene3D" id="1.10.540.10">
    <property type="entry name" value="Acyl-CoA dehydrogenase/oxidase, N-terminal domain"/>
    <property type="match status" value="1"/>
</dbReference>
<dbReference type="InterPro" id="IPR037069">
    <property type="entry name" value="AcylCoA_DH/ox_N_sf"/>
</dbReference>
<dbReference type="GO" id="GO:0050660">
    <property type="term" value="F:flavin adenine dinucleotide binding"/>
    <property type="evidence" value="ECO:0007669"/>
    <property type="project" value="InterPro"/>
</dbReference>
<evidence type="ECO:0000256" key="1">
    <source>
        <dbReference type="ARBA" id="ARBA00001974"/>
    </source>
</evidence>
<evidence type="ECO:0000313" key="8">
    <source>
        <dbReference type="EMBL" id="GGM12261.1"/>
    </source>
</evidence>
<dbReference type="Pfam" id="PF02771">
    <property type="entry name" value="Acyl-CoA_dh_N"/>
    <property type="match status" value="1"/>
</dbReference>
<evidence type="ECO:0000256" key="2">
    <source>
        <dbReference type="ARBA" id="ARBA00009347"/>
    </source>
</evidence>
<feature type="domain" description="Acyl-CoA dehydrogenase/oxidase C-terminal" evidence="6">
    <location>
        <begin position="229"/>
        <end position="365"/>
    </location>
</feature>
<dbReference type="Pfam" id="PF00441">
    <property type="entry name" value="Acyl-CoA_dh_1"/>
    <property type="match status" value="1"/>
</dbReference>
<dbReference type="EMBL" id="BMLF01000004">
    <property type="protein sequence ID" value="GGM12261.1"/>
    <property type="molecule type" value="Genomic_DNA"/>
</dbReference>
<protein>
    <submittedName>
        <fullName evidence="8">Pimeloyl-CoA dehydrogenase small subunit</fullName>
    </submittedName>
</protein>
<comment type="cofactor">
    <cofactor evidence="1">
        <name>FAD</name>
        <dbReference type="ChEBI" id="CHEBI:57692"/>
    </cofactor>
</comment>
<reference evidence="8" key="1">
    <citation type="journal article" date="2014" name="Int. J. Syst. Evol. Microbiol.">
        <title>Complete genome sequence of Corynebacterium casei LMG S-19264T (=DSM 44701T), isolated from a smear-ripened cheese.</title>
        <authorList>
            <consortium name="US DOE Joint Genome Institute (JGI-PGF)"/>
            <person name="Walter F."/>
            <person name="Albersmeier A."/>
            <person name="Kalinowski J."/>
            <person name="Ruckert C."/>
        </authorList>
    </citation>
    <scope>NUCLEOTIDE SEQUENCE</scope>
    <source>
        <strain evidence="8">CGMCC 1.6293</strain>
    </source>
</reference>
<dbReference type="PANTHER" id="PTHR43884:SF20">
    <property type="entry name" value="ACYL-COA DEHYDROGENASE FADE28"/>
    <property type="match status" value="1"/>
</dbReference>
<accession>A0A917WKR5</accession>
<feature type="domain" description="Acyl-CoA dehydrogenase/oxidase N-terminal" evidence="7">
    <location>
        <begin position="16"/>
        <end position="103"/>
    </location>
</feature>
<dbReference type="SUPFAM" id="SSF47203">
    <property type="entry name" value="Acyl-CoA dehydrogenase C-terminal domain-like"/>
    <property type="match status" value="1"/>
</dbReference>
<evidence type="ECO:0000259" key="7">
    <source>
        <dbReference type="Pfam" id="PF02771"/>
    </source>
</evidence>
<name>A0A917WKR5_9RHOB</name>
<dbReference type="Gene3D" id="1.20.140.10">
    <property type="entry name" value="Butyryl-CoA Dehydrogenase, subunit A, domain 3"/>
    <property type="match status" value="1"/>
</dbReference>
<keyword evidence="4" id="KW-0274">FAD</keyword>
<dbReference type="InterPro" id="IPR009075">
    <property type="entry name" value="AcylCo_DH/oxidase_C"/>
</dbReference>
<organism evidence="8 9">
    <name type="scientific">Pseudooceanicola nanhaiensis</name>
    <dbReference type="NCBI Taxonomy" id="375761"/>
    <lineage>
        <taxon>Bacteria</taxon>
        <taxon>Pseudomonadati</taxon>
        <taxon>Pseudomonadota</taxon>
        <taxon>Alphaproteobacteria</taxon>
        <taxon>Rhodobacterales</taxon>
        <taxon>Paracoccaceae</taxon>
        <taxon>Pseudooceanicola</taxon>
    </lineage>
</organism>
<evidence type="ECO:0000256" key="5">
    <source>
        <dbReference type="ARBA" id="ARBA00023002"/>
    </source>
</evidence>
<dbReference type="CDD" id="cd00567">
    <property type="entry name" value="ACAD"/>
    <property type="match status" value="1"/>
</dbReference>
<proteinExistence type="inferred from homology"/>
<dbReference type="InterPro" id="IPR036250">
    <property type="entry name" value="AcylCo_DH-like_C"/>
</dbReference>
<dbReference type="Gene3D" id="2.40.110.10">
    <property type="entry name" value="Butyryl-CoA Dehydrogenase, subunit A, domain 2"/>
    <property type="match status" value="1"/>
</dbReference>